<keyword evidence="2" id="KW-1133">Transmembrane helix</keyword>
<organism evidence="3 4">
    <name type="scientific">Candidatus Yanofskybacteria bacterium GW2011_GWD2_39_48</name>
    <dbReference type="NCBI Taxonomy" id="1619031"/>
    <lineage>
        <taxon>Bacteria</taxon>
        <taxon>Candidatus Yanofskyibacteriota</taxon>
    </lineage>
</organism>
<sequence length="77" mass="8129">MIISSILIVGIVVLIVIYVVISKAQKNGTSMPSKVENLPVELGDKNLPSVSEDINLPATQESRGDGDISGDLPPTQN</sequence>
<evidence type="ECO:0000256" key="1">
    <source>
        <dbReference type="SAM" id="MobiDB-lite"/>
    </source>
</evidence>
<keyword evidence="2" id="KW-0472">Membrane</keyword>
<proteinExistence type="predicted"/>
<evidence type="ECO:0000256" key="2">
    <source>
        <dbReference type="SAM" id="Phobius"/>
    </source>
</evidence>
<gene>
    <name evidence="3" type="ORF">UT53_C0043G0005</name>
</gene>
<keyword evidence="2" id="KW-0812">Transmembrane</keyword>
<name>A0A0G0P2V2_9BACT</name>
<comment type="caution">
    <text evidence="3">The sequence shown here is derived from an EMBL/GenBank/DDBJ whole genome shotgun (WGS) entry which is preliminary data.</text>
</comment>
<evidence type="ECO:0000313" key="4">
    <source>
        <dbReference type="Proteomes" id="UP000034764"/>
    </source>
</evidence>
<reference evidence="3 4" key="1">
    <citation type="journal article" date="2015" name="Nature">
        <title>rRNA introns, odd ribosomes, and small enigmatic genomes across a large radiation of phyla.</title>
        <authorList>
            <person name="Brown C.T."/>
            <person name="Hug L.A."/>
            <person name="Thomas B.C."/>
            <person name="Sharon I."/>
            <person name="Castelle C.J."/>
            <person name="Singh A."/>
            <person name="Wilkins M.J."/>
            <person name="Williams K.H."/>
            <person name="Banfield J.F."/>
        </authorList>
    </citation>
    <scope>NUCLEOTIDE SEQUENCE [LARGE SCALE GENOMIC DNA]</scope>
</reference>
<evidence type="ECO:0000313" key="3">
    <source>
        <dbReference type="EMBL" id="KKR22313.1"/>
    </source>
</evidence>
<feature type="transmembrane region" description="Helical" evidence="2">
    <location>
        <begin position="6"/>
        <end position="24"/>
    </location>
</feature>
<dbReference type="Proteomes" id="UP000034764">
    <property type="component" value="Unassembled WGS sequence"/>
</dbReference>
<feature type="region of interest" description="Disordered" evidence="1">
    <location>
        <begin position="27"/>
        <end position="77"/>
    </location>
</feature>
<dbReference type="EMBL" id="LBXD01000043">
    <property type="protein sequence ID" value="KKR22313.1"/>
    <property type="molecule type" value="Genomic_DNA"/>
</dbReference>
<accession>A0A0G0P2V2</accession>
<protein>
    <submittedName>
        <fullName evidence="3">Uncharacterized protein</fullName>
    </submittedName>
</protein>
<dbReference type="AlphaFoldDB" id="A0A0G0P2V2"/>